<evidence type="ECO:0000313" key="12">
    <source>
        <dbReference type="EMBL" id="KAH0514545.1"/>
    </source>
</evidence>
<evidence type="ECO:0000313" key="13">
    <source>
        <dbReference type="Proteomes" id="UP000710432"/>
    </source>
</evidence>
<comment type="caution">
    <text evidence="12">The sequence shown here is derived from an EMBL/GenBank/DDBJ whole genome shotgun (WGS) entry which is preliminary data.</text>
</comment>
<protein>
    <submittedName>
        <fullName evidence="12">Alpha-defensin 17</fullName>
    </submittedName>
</protein>
<reference evidence="12" key="1">
    <citation type="submission" date="2020-03" db="EMBL/GenBank/DDBJ databases">
        <title>Studies in the Genomics of Life Span.</title>
        <authorList>
            <person name="Glass D."/>
        </authorList>
    </citation>
    <scope>NUCLEOTIDE SEQUENCE</scope>
    <source>
        <strain evidence="12">LTLLF</strain>
        <tissue evidence="12">Muscle</tissue>
    </source>
</reference>
<organism evidence="12 13">
    <name type="scientific">Microtus ochrogaster</name>
    <name type="common">Prairie vole</name>
    <dbReference type="NCBI Taxonomy" id="79684"/>
    <lineage>
        <taxon>Eukaryota</taxon>
        <taxon>Metazoa</taxon>
        <taxon>Chordata</taxon>
        <taxon>Craniata</taxon>
        <taxon>Vertebrata</taxon>
        <taxon>Euteleostomi</taxon>
        <taxon>Mammalia</taxon>
        <taxon>Eutheria</taxon>
        <taxon>Euarchontoglires</taxon>
        <taxon>Glires</taxon>
        <taxon>Rodentia</taxon>
        <taxon>Myomorpha</taxon>
        <taxon>Muroidea</taxon>
        <taxon>Cricetidae</taxon>
        <taxon>Arvicolinae</taxon>
        <taxon>Microtus</taxon>
    </lineage>
</organism>
<evidence type="ECO:0000256" key="7">
    <source>
        <dbReference type="ARBA" id="ARBA00023022"/>
    </source>
</evidence>
<gene>
    <name evidence="12" type="ORF">LTLLF_134610</name>
</gene>
<dbReference type="SMART" id="SM00048">
    <property type="entry name" value="DEFSN"/>
    <property type="match status" value="1"/>
</dbReference>
<dbReference type="Pfam" id="PF00323">
    <property type="entry name" value="Defensin_1"/>
    <property type="match status" value="1"/>
</dbReference>
<evidence type="ECO:0000256" key="1">
    <source>
        <dbReference type="ARBA" id="ARBA00004613"/>
    </source>
</evidence>
<dbReference type="PANTHER" id="PTHR11876">
    <property type="entry name" value="ALPHA-DEFENSIN 1"/>
    <property type="match status" value="1"/>
</dbReference>
<dbReference type="InterPro" id="IPR016327">
    <property type="entry name" value="Alpha-defensin"/>
</dbReference>
<evidence type="ECO:0000256" key="9">
    <source>
        <dbReference type="SAM" id="MobiDB-lite"/>
    </source>
</evidence>
<keyword evidence="5 10" id="KW-0732">Signal</keyword>
<dbReference type="PIRSF" id="PIRSF001875">
    <property type="entry name" value="Alpha-defensin"/>
    <property type="match status" value="1"/>
</dbReference>
<name>A0A8J6GNR2_MICOH</name>
<dbReference type="GO" id="GO:0061844">
    <property type="term" value="P:antimicrobial humoral immune response mediated by antimicrobial peptide"/>
    <property type="evidence" value="ECO:0007669"/>
    <property type="project" value="TreeGrafter"/>
</dbReference>
<dbReference type="GO" id="GO:0050830">
    <property type="term" value="P:defense response to Gram-positive bacterium"/>
    <property type="evidence" value="ECO:0007669"/>
    <property type="project" value="TreeGrafter"/>
</dbReference>
<dbReference type="GO" id="GO:0071222">
    <property type="term" value="P:cellular response to lipopolysaccharide"/>
    <property type="evidence" value="ECO:0007669"/>
    <property type="project" value="TreeGrafter"/>
</dbReference>
<keyword evidence="7" id="KW-0044">Antibiotic</keyword>
<dbReference type="GO" id="GO:0051673">
    <property type="term" value="P:disruption of plasma membrane integrity in another organism"/>
    <property type="evidence" value="ECO:0007669"/>
    <property type="project" value="TreeGrafter"/>
</dbReference>
<dbReference type="InterPro" id="IPR006081">
    <property type="entry name" value="Alpha-defensin_C"/>
</dbReference>
<feature type="region of interest" description="Disordered" evidence="9">
    <location>
        <begin position="24"/>
        <end position="61"/>
    </location>
</feature>
<feature type="chain" id="PRO_5035307951" evidence="10">
    <location>
        <begin position="20"/>
        <end position="93"/>
    </location>
</feature>
<dbReference type="GO" id="GO:0019731">
    <property type="term" value="P:antibacterial humoral response"/>
    <property type="evidence" value="ECO:0007669"/>
    <property type="project" value="TreeGrafter"/>
</dbReference>
<evidence type="ECO:0000256" key="8">
    <source>
        <dbReference type="ARBA" id="ARBA00023157"/>
    </source>
</evidence>
<proteinExistence type="inferred from homology"/>
<dbReference type="InterPro" id="IPR006080">
    <property type="entry name" value="Beta/alpha-defensin_C"/>
</dbReference>
<dbReference type="InterPro" id="IPR002366">
    <property type="entry name" value="Alpha-defensin_N"/>
</dbReference>
<dbReference type="GO" id="GO:0050829">
    <property type="term" value="P:defense response to Gram-negative bacterium"/>
    <property type="evidence" value="ECO:0007669"/>
    <property type="project" value="TreeGrafter"/>
</dbReference>
<keyword evidence="4" id="KW-0929">Antimicrobial</keyword>
<evidence type="ECO:0000256" key="3">
    <source>
        <dbReference type="ARBA" id="ARBA00022525"/>
    </source>
</evidence>
<feature type="signal peptide" evidence="10">
    <location>
        <begin position="1"/>
        <end position="19"/>
    </location>
</feature>
<comment type="subcellular location">
    <subcellularLocation>
        <location evidence="1">Secreted</location>
    </subcellularLocation>
</comment>
<keyword evidence="6" id="KW-0211">Defensin</keyword>
<dbReference type="GO" id="GO:0005615">
    <property type="term" value="C:extracellular space"/>
    <property type="evidence" value="ECO:0007669"/>
    <property type="project" value="InterPro"/>
</dbReference>
<dbReference type="GO" id="GO:0002227">
    <property type="term" value="P:innate immune response in mucosa"/>
    <property type="evidence" value="ECO:0007669"/>
    <property type="project" value="TreeGrafter"/>
</dbReference>
<comment type="similarity">
    <text evidence="2">Belongs to the alpha-defensin family.</text>
</comment>
<keyword evidence="8" id="KW-1015">Disulfide bond</keyword>
<evidence type="ECO:0000256" key="2">
    <source>
        <dbReference type="ARBA" id="ARBA00006519"/>
    </source>
</evidence>
<dbReference type="EMBL" id="JAATJU010021149">
    <property type="protein sequence ID" value="KAH0514545.1"/>
    <property type="molecule type" value="Genomic_DNA"/>
</dbReference>
<dbReference type="SMART" id="SM01418">
    <property type="entry name" value="Defensin_propep"/>
    <property type="match status" value="1"/>
</dbReference>
<accession>A0A8J6GNR2</accession>
<evidence type="ECO:0000256" key="10">
    <source>
        <dbReference type="SAM" id="SignalP"/>
    </source>
</evidence>
<dbReference type="Proteomes" id="UP000710432">
    <property type="component" value="Unassembled WGS sequence"/>
</dbReference>
<sequence>MKTLVLLSVLALLAFLAQADPLPEAAKETQTDEQPGVEDQDVSISFGDPEGSALQDADPRRVQCTCRKDACRRSEQSSGFCNKGPLRFVFCCS</sequence>
<dbReference type="PROSITE" id="PS00269">
    <property type="entry name" value="DEFENSIN"/>
    <property type="match status" value="1"/>
</dbReference>
<dbReference type="Pfam" id="PF00879">
    <property type="entry name" value="Defensin_propep"/>
    <property type="match status" value="1"/>
</dbReference>
<keyword evidence="3" id="KW-0964">Secreted</keyword>
<evidence type="ECO:0000259" key="11">
    <source>
        <dbReference type="PROSITE" id="PS00269"/>
    </source>
</evidence>
<dbReference type="PANTHER" id="PTHR11876:SF2">
    <property type="entry name" value="ALPHA-DEFENSIN 1-RELATED"/>
    <property type="match status" value="1"/>
</dbReference>
<evidence type="ECO:0000256" key="5">
    <source>
        <dbReference type="ARBA" id="ARBA00022729"/>
    </source>
</evidence>
<feature type="domain" description="Mammalian defensins" evidence="11">
    <location>
        <begin position="64"/>
        <end position="92"/>
    </location>
</feature>
<evidence type="ECO:0000256" key="4">
    <source>
        <dbReference type="ARBA" id="ARBA00022529"/>
    </source>
</evidence>
<dbReference type="GO" id="GO:0031012">
    <property type="term" value="C:extracellular matrix"/>
    <property type="evidence" value="ECO:0007669"/>
    <property type="project" value="TreeGrafter"/>
</dbReference>
<dbReference type="AlphaFoldDB" id="A0A8J6GNR2"/>
<evidence type="ECO:0000256" key="6">
    <source>
        <dbReference type="ARBA" id="ARBA00022940"/>
    </source>
</evidence>